<feature type="transmembrane region" description="Helical" evidence="5">
    <location>
        <begin position="49"/>
        <end position="69"/>
    </location>
</feature>
<evidence type="ECO:0000256" key="3">
    <source>
        <dbReference type="ARBA" id="ARBA00022989"/>
    </source>
</evidence>
<evidence type="ECO:0000313" key="7">
    <source>
        <dbReference type="Proteomes" id="UP001597249"/>
    </source>
</evidence>
<dbReference type="SUPFAM" id="SSF81340">
    <property type="entry name" value="Clc chloride channel"/>
    <property type="match status" value="1"/>
</dbReference>
<keyword evidence="3 5" id="KW-1133">Transmembrane helix</keyword>
<evidence type="ECO:0000256" key="2">
    <source>
        <dbReference type="ARBA" id="ARBA00022692"/>
    </source>
</evidence>
<organism evidence="6 7">
    <name type="scientific">Lacticaseibacillus jixianensis</name>
    <dbReference type="NCBI Taxonomy" id="2486012"/>
    <lineage>
        <taxon>Bacteria</taxon>
        <taxon>Bacillati</taxon>
        <taxon>Bacillota</taxon>
        <taxon>Bacilli</taxon>
        <taxon>Lactobacillales</taxon>
        <taxon>Lactobacillaceae</taxon>
        <taxon>Lacticaseibacillus</taxon>
    </lineage>
</organism>
<dbReference type="InterPro" id="IPR001807">
    <property type="entry name" value="ClC"/>
</dbReference>
<evidence type="ECO:0000313" key="6">
    <source>
        <dbReference type="EMBL" id="MFD1393342.1"/>
    </source>
</evidence>
<dbReference type="RefSeq" id="WP_125585475.1">
    <property type="nucleotide sequence ID" value="NZ_JBHTMO010000022.1"/>
</dbReference>
<evidence type="ECO:0000256" key="4">
    <source>
        <dbReference type="ARBA" id="ARBA00023136"/>
    </source>
</evidence>
<protein>
    <submittedName>
        <fullName evidence="6">Chloride channel protein</fullName>
    </submittedName>
</protein>
<feature type="transmembrane region" description="Helical" evidence="5">
    <location>
        <begin position="327"/>
        <end position="348"/>
    </location>
</feature>
<sequence length="402" mass="43342">MLVKRIVIGGYGLLCSVGLGSFLGGFYLLQGTLIHLVGLGTTWRPVFNAAWLLLIGGLIYLVQSTTGQLPRPLGLIRADLAHTGTTNYRYLLLQLVIPALILTSGTSLGPEATLVSTTVLGGVWLAEKQRWLTLHWQDGKRAILKAMAVPHRALQPRPATSTASWWSPLVLAELAAGCFAFYLTCKFGGEPSVLVLLGRAHWGLREWAWLLPVFLAGRLVGRLELRLMVMLRRLVLGRVRRQASLLLLGGLAIYAASLWLPAINYSGMANFHLLAGSWQHQSATFLIAAALAKLALVTLCLNTGWIGGDIFPVLFCATAQGIALSQFLPADAVFVIAVFAISAGGTILEAPLVAGGVMGIMFLPPNLLGICALVTLGLWLADRKQHLLLVDWVHQWAGLLAK</sequence>
<keyword evidence="2 5" id="KW-0812">Transmembrane</keyword>
<comment type="subcellular location">
    <subcellularLocation>
        <location evidence="1">Membrane</location>
        <topology evidence="1">Multi-pass membrane protein</topology>
    </subcellularLocation>
</comment>
<keyword evidence="7" id="KW-1185">Reference proteome</keyword>
<accession>A0ABW4BAX3</accession>
<comment type="caution">
    <text evidence="6">The sequence shown here is derived from an EMBL/GenBank/DDBJ whole genome shotgun (WGS) entry which is preliminary data.</text>
</comment>
<proteinExistence type="predicted"/>
<feature type="transmembrane region" description="Helical" evidence="5">
    <location>
        <begin position="245"/>
        <end position="263"/>
    </location>
</feature>
<feature type="transmembrane region" description="Helical" evidence="5">
    <location>
        <begin position="207"/>
        <end position="225"/>
    </location>
</feature>
<keyword evidence="4 5" id="KW-0472">Membrane</keyword>
<dbReference type="InterPro" id="IPR014743">
    <property type="entry name" value="Cl-channel_core"/>
</dbReference>
<feature type="transmembrane region" description="Helical" evidence="5">
    <location>
        <begin position="7"/>
        <end position="29"/>
    </location>
</feature>
<dbReference type="EMBL" id="JBHTMO010000022">
    <property type="protein sequence ID" value="MFD1393342.1"/>
    <property type="molecule type" value="Genomic_DNA"/>
</dbReference>
<feature type="transmembrane region" description="Helical" evidence="5">
    <location>
        <begin position="360"/>
        <end position="381"/>
    </location>
</feature>
<dbReference type="Gene3D" id="1.10.3080.10">
    <property type="entry name" value="Clc chloride channel"/>
    <property type="match status" value="1"/>
</dbReference>
<dbReference type="Pfam" id="PF00654">
    <property type="entry name" value="Voltage_CLC"/>
    <property type="match status" value="1"/>
</dbReference>
<reference evidence="7" key="1">
    <citation type="journal article" date="2019" name="Int. J. Syst. Evol. Microbiol.">
        <title>The Global Catalogue of Microorganisms (GCM) 10K type strain sequencing project: providing services to taxonomists for standard genome sequencing and annotation.</title>
        <authorList>
            <consortium name="The Broad Institute Genomics Platform"/>
            <consortium name="The Broad Institute Genome Sequencing Center for Infectious Disease"/>
            <person name="Wu L."/>
            <person name="Ma J."/>
        </authorList>
    </citation>
    <scope>NUCLEOTIDE SEQUENCE [LARGE SCALE GENOMIC DNA]</scope>
    <source>
        <strain evidence="7">CCM 8911</strain>
    </source>
</reference>
<feature type="transmembrane region" description="Helical" evidence="5">
    <location>
        <begin position="283"/>
        <end position="306"/>
    </location>
</feature>
<gene>
    <name evidence="6" type="ORF">ACFQ3L_07120</name>
</gene>
<name>A0ABW4BAX3_9LACO</name>
<dbReference type="Proteomes" id="UP001597249">
    <property type="component" value="Unassembled WGS sequence"/>
</dbReference>
<evidence type="ECO:0000256" key="5">
    <source>
        <dbReference type="SAM" id="Phobius"/>
    </source>
</evidence>
<evidence type="ECO:0000256" key="1">
    <source>
        <dbReference type="ARBA" id="ARBA00004141"/>
    </source>
</evidence>